<organism evidence="1 2">
    <name type="scientific">Klebsiella pneumoniae</name>
    <dbReference type="NCBI Taxonomy" id="573"/>
    <lineage>
        <taxon>Bacteria</taxon>
        <taxon>Pseudomonadati</taxon>
        <taxon>Pseudomonadota</taxon>
        <taxon>Gammaproteobacteria</taxon>
        <taxon>Enterobacterales</taxon>
        <taxon>Enterobacteriaceae</taxon>
        <taxon>Klebsiella/Raoultella group</taxon>
        <taxon>Klebsiella</taxon>
        <taxon>Klebsiella pneumoniae complex</taxon>
    </lineage>
</organism>
<proteinExistence type="predicted"/>
<reference evidence="1 2" key="1">
    <citation type="submission" date="2018-06" db="EMBL/GenBank/DDBJ databases">
        <authorList>
            <consortium name="Pathogen Informatics"/>
            <person name="Doyle S."/>
        </authorList>
    </citation>
    <scope>NUCLEOTIDE SEQUENCE [LARGE SCALE GENOMIC DNA]</scope>
    <source>
        <strain evidence="1 2">NCTC9128</strain>
    </source>
</reference>
<dbReference type="Proteomes" id="UP000251088">
    <property type="component" value="Unassembled WGS sequence"/>
</dbReference>
<dbReference type="GO" id="GO:0016740">
    <property type="term" value="F:transferase activity"/>
    <property type="evidence" value="ECO:0007669"/>
    <property type="project" value="UniProtKB-KW"/>
</dbReference>
<gene>
    <name evidence="1" type="ORF">NCTC9128_07335</name>
</gene>
<sequence length="67" mass="7607">MYTITDIAPTDAEFIALIAALDAWQETLYPRRATTCWTLASCRRRRSSPWRSAARRARPLAAGYCSQ</sequence>
<name>A0A2X3EC54_KLEPN</name>
<dbReference type="Gene3D" id="3.40.630.30">
    <property type="match status" value="1"/>
</dbReference>
<accession>A0A2X3EC54</accession>
<evidence type="ECO:0000313" key="1">
    <source>
        <dbReference type="EMBL" id="SQC41322.1"/>
    </source>
</evidence>
<dbReference type="EMBL" id="UAWN01000016">
    <property type="protein sequence ID" value="SQC41322.1"/>
    <property type="molecule type" value="Genomic_DNA"/>
</dbReference>
<protein>
    <submittedName>
        <fullName evidence="1">N-acetyltransferase GCN5</fullName>
    </submittedName>
</protein>
<keyword evidence="1" id="KW-0808">Transferase</keyword>
<evidence type="ECO:0000313" key="2">
    <source>
        <dbReference type="Proteomes" id="UP000251088"/>
    </source>
</evidence>
<dbReference type="AlphaFoldDB" id="A0A2X3EC54"/>